<gene>
    <name evidence="5" type="primary">tpiA</name>
    <name evidence="7" type="ORF">GCM10007116_02050</name>
    <name evidence="6" type="ORF">HS1genome_1350</name>
</gene>
<feature type="binding site" evidence="5">
    <location>
        <position position="145"/>
    </location>
    <ligand>
        <name>substrate</name>
    </ligand>
</feature>
<comment type="subcellular location">
    <subcellularLocation>
        <location evidence="5">Cytoplasm</location>
    </subcellularLocation>
</comment>
<evidence type="ECO:0000313" key="7">
    <source>
        <dbReference type="EMBL" id="GGT87698.1"/>
    </source>
</evidence>
<feature type="active site" description="Proton acceptor" evidence="5">
    <location>
        <position position="140"/>
    </location>
</feature>
<evidence type="ECO:0000313" key="8">
    <source>
        <dbReference type="Proteomes" id="UP000276741"/>
    </source>
</evidence>
<dbReference type="RefSeq" id="WP_126450150.1">
    <property type="nucleotide sequence ID" value="NZ_AP018553.1"/>
</dbReference>
<comment type="pathway">
    <text evidence="5">Carbohydrate biosynthesis; gluconeogenesis.</text>
</comment>
<feature type="active site" description="Electrophile" evidence="5">
    <location>
        <position position="92"/>
    </location>
</feature>
<keyword evidence="1 5" id="KW-0312">Gluconeogenesis</keyword>
<feature type="binding site" evidence="5">
    <location>
        <begin position="200"/>
        <end position="201"/>
    </location>
    <ligand>
        <name>substrate</name>
    </ligand>
</feature>
<keyword evidence="4 5" id="KW-0413">Isomerase</keyword>
<dbReference type="InterPro" id="IPR035990">
    <property type="entry name" value="TIM_sf"/>
</dbReference>
<evidence type="ECO:0000256" key="4">
    <source>
        <dbReference type="ARBA" id="ARBA00023235"/>
    </source>
</evidence>
<evidence type="ECO:0000256" key="3">
    <source>
        <dbReference type="ARBA" id="ARBA00023152"/>
    </source>
</evidence>
<dbReference type="UniPathway" id="UPA00138"/>
<comment type="catalytic activity">
    <reaction evidence="5">
        <text>D-glyceraldehyde 3-phosphate = dihydroxyacetone phosphate</text>
        <dbReference type="Rhea" id="RHEA:18585"/>
        <dbReference type="ChEBI" id="CHEBI:57642"/>
        <dbReference type="ChEBI" id="CHEBI:59776"/>
        <dbReference type="EC" id="5.3.1.1"/>
    </reaction>
</comment>
<reference evidence="7" key="4">
    <citation type="submission" date="2020-09" db="EMBL/GenBank/DDBJ databases">
        <authorList>
            <person name="Sun Q."/>
            <person name="Ohkuma M."/>
        </authorList>
    </citation>
    <scope>NUCLEOTIDE SEQUENCE</scope>
    <source>
        <strain evidence="7">JCM 31740</strain>
    </source>
</reference>
<dbReference type="KEGG" id="sacd:HS1genome_1350"/>
<organism evidence="6 8">
    <name type="scientific">Sulfodiicoccus acidiphilus</name>
    <dbReference type="NCBI Taxonomy" id="1670455"/>
    <lineage>
        <taxon>Archaea</taxon>
        <taxon>Thermoproteota</taxon>
        <taxon>Thermoprotei</taxon>
        <taxon>Sulfolobales</taxon>
        <taxon>Sulfolobaceae</taxon>
        <taxon>Sulfodiicoccus</taxon>
    </lineage>
</organism>
<proteinExistence type="inferred from homology"/>
<dbReference type="NCBIfam" id="NF003302">
    <property type="entry name" value="PRK04302.1"/>
    <property type="match status" value="1"/>
</dbReference>
<dbReference type="Proteomes" id="UP000616143">
    <property type="component" value="Unassembled WGS sequence"/>
</dbReference>
<comment type="function">
    <text evidence="5">Involved in the gluconeogenesis. Catalyzes stereospecifically the conversion of dihydroxyacetone phosphate (DHAP) to D-glyceraldehyde-3-phosphate (G3P).</text>
</comment>
<reference evidence="8" key="2">
    <citation type="submission" date="2018-04" db="EMBL/GenBank/DDBJ databases">
        <title>Complete genome sequence of Sulfodiicoccus acidiphilus strain HS-1.</title>
        <authorList>
            <person name="Sakai H.D."/>
            <person name="Kurosawa N."/>
        </authorList>
    </citation>
    <scope>NUCLEOTIDE SEQUENCE [LARGE SCALE GENOMIC DNA]</scope>
    <source>
        <strain evidence="8">HS-1</strain>
    </source>
</reference>
<dbReference type="PROSITE" id="PS51440">
    <property type="entry name" value="TIM_2"/>
    <property type="match status" value="1"/>
</dbReference>
<comment type="pathway">
    <text evidence="5">Carbohydrate degradation; glycolysis; D-glyceraldehyde 3-phosphate from glycerone phosphate: step 1/1.</text>
</comment>
<dbReference type="GO" id="GO:0004807">
    <property type="term" value="F:triose-phosphate isomerase activity"/>
    <property type="evidence" value="ECO:0007669"/>
    <property type="project" value="UniProtKB-UniRule"/>
</dbReference>
<keyword evidence="2 5" id="KW-0963">Cytoplasm</keyword>
<feature type="binding site" evidence="5">
    <location>
        <begin position="9"/>
        <end position="11"/>
    </location>
    <ligand>
        <name>substrate</name>
    </ligand>
</feature>
<dbReference type="GO" id="GO:0005737">
    <property type="term" value="C:cytoplasm"/>
    <property type="evidence" value="ECO:0007669"/>
    <property type="project" value="UniProtKB-SubCell"/>
</dbReference>
<dbReference type="GO" id="GO:0006096">
    <property type="term" value="P:glycolytic process"/>
    <property type="evidence" value="ECO:0007669"/>
    <property type="project" value="UniProtKB-UniRule"/>
</dbReference>
<comment type="subunit">
    <text evidence="5">Homotetramer; dimer of dimers.</text>
</comment>
<keyword evidence="8" id="KW-1185">Reference proteome</keyword>
<sequence length="227" mass="24255">MRTPIVIVNFKLYEISIARALDISKSIEQVSRKLGVEVALAVPATMIREISSNVSLPIYAQHVDDDQLGAHTGSITPELIKEAGARGTLLNHSERRIRLDQVANVIERLSSLGMDSVLCVDRRELVAPAALMGPTAVLVEPPELIGSGRSVSKVRPEIVSESVKAVKVNQSVRLIVGAGISTYEDVIKAMELGADGVGAASAVMKSNSPASVVEEFAKAIRDRRLAP</sequence>
<dbReference type="NCBIfam" id="TIGR00419">
    <property type="entry name" value="tim"/>
    <property type="match status" value="1"/>
</dbReference>
<keyword evidence="3 5" id="KW-0324">Glycolysis</keyword>
<feature type="binding site" evidence="5">
    <location>
        <position position="179"/>
    </location>
    <ligand>
        <name>substrate</name>
    </ligand>
</feature>
<dbReference type="InterPro" id="IPR022891">
    <property type="entry name" value="Triosephosphate_isomerase_arc"/>
</dbReference>
<dbReference type="OrthoDB" id="9465at2157"/>
<dbReference type="EMBL" id="BMQS01000002">
    <property type="protein sequence ID" value="GGT87698.1"/>
    <property type="molecule type" value="Genomic_DNA"/>
</dbReference>
<dbReference type="EMBL" id="AP018553">
    <property type="protein sequence ID" value="BBD72961.1"/>
    <property type="molecule type" value="Genomic_DNA"/>
</dbReference>
<dbReference type="GO" id="GO:0006094">
    <property type="term" value="P:gluconeogenesis"/>
    <property type="evidence" value="ECO:0007669"/>
    <property type="project" value="UniProtKB-UniRule"/>
</dbReference>
<dbReference type="Pfam" id="PF00121">
    <property type="entry name" value="TIM"/>
    <property type="match status" value="1"/>
</dbReference>
<dbReference type="HAMAP" id="MF_00147_A">
    <property type="entry name" value="TIM_A"/>
    <property type="match status" value="1"/>
</dbReference>
<dbReference type="AlphaFoldDB" id="A0A348B459"/>
<evidence type="ECO:0000313" key="6">
    <source>
        <dbReference type="EMBL" id="BBD72961.1"/>
    </source>
</evidence>
<dbReference type="EC" id="5.3.1.1" evidence="5"/>
<dbReference type="InterPro" id="IPR000652">
    <property type="entry name" value="Triosephosphate_isomerase"/>
</dbReference>
<protein>
    <recommendedName>
        <fullName evidence="5">Triosephosphate isomerase</fullName>
        <shortName evidence="5">TIM</shortName>
        <shortName evidence="5">TPI</shortName>
        <ecNumber evidence="5">5.3.1.1</ecNumber>
    </recommendedName>
    <alternativeName>
        <fullName evidence="5">Triose-phosphate isomerase</fullName>
    </alternativeName>
</protein>
<comment type="similarity">
    <text evidence="5">Belongs to the triosephosphate isomerase family.</text>
</comment>
<dbReference type="UniPathway" id="UPA00109">
    <property type="reaction ID" value="UER00189"/>
</dbReference>
<evidence type="ECO:0000256" key="2">
    <source>
        <dbReference type="ARBA" id="ARBA00022490"/>
    </source>
</evidence>
<evidence type="ECO:0000256" key="5">
    <source>
        <dbReference type="HAMAP-Rule" id="MF_00147"/>
    </source>
</evidence>
<name>A0A348B459_9CREN</name>
<accession>A0A348B459</accession>
<dbReference type="CDD" id="cd00311">
    <property type="entry name" value="TIM"/>
    <property type="match status" value="1"/>
</dbReference>
<dbReference type="Gene3D" id="3.20.20.70">
    <property type="entry name" value="Aldolase class I"/>
    <property type="match status" value="1"/>
</dbReference>
<dbReference type="GeneID" id="38666865"/>
<dbReference type="SUPFAM" id="SSF51351">
    <property type="entry name" value="Triosephosphate isomerase (TIM)"/>
    <property type="match status" value="1"/>
</dbReference>
<dbReference type="Proteomes" id="UP000276741">
    <property type="component" value="Chromosome"/>
</dbReference>
<evidence type="ECO:0000256" key="1">
    <source>
        <dbReference type="ARBA" id="ARBA00022432"/>
    </source>
</evidence>
<dbReference type="InterPro" id="IPR013785">
    <property type="entry name" value="Aldolase_TIM"/>
</dbReference>
<reference evidence="7" key="1">
    <citation type="journal article" date="2014" name="Int. J. Syst. Evol. Microbiol.">
        <title>Complete genome sequence of Corynebacterium casei LMG S-19264T (=DSM 44701T), isolated from a smear-ripened cheese.</title>
        <authorList>
            <consortium name="US DOE Joint Genome Institute (JGI-PGF)"/>
            <person name="Walter F."/>
            <person name="Albersmeier A."/>
            <person name="Kalinowski J."/>
            <person name="Ruckert C."/>
        </authorList>
    </citation>
    <scope>NUCLEOTIDE SEQUENCE</scope>
    <source>
        <strain evidence="7">JCM 31740</strain>
    </source>
</reference>
<reference evidence="6" key="3">
    <citation type="journal article" date="2019" name="BMC Res. Notes">
        <title>Complete genome sequence of the Sulfodiicoccus acidiphilus strain HS-1T, the first crenarchaeon that lacks polB3, isolated from an acidic hot spring in Ohwaku-dani, Hakone, Japan.</title>
        <authorList>
            <person name="Sakai H.D."/>
            <person name="Kurosawa N."/>
        </authorList>
    </citation>
    <scope>NUCLEOTIDE SEQUENCE</scope>
    <source>
        <strain evidence="6">HS-1</strain>
    </source>
</reference>